<reference evidence="1" key="1">
    <citation type="journal article" date="2014" name="Front. Microbiol.">
        <title>High frequency of phylogenetically diverse reductive dehalogenase-homologous genes in deep subseafloor sedimentary metagenomes.</title>
        <authorList>
            <person name="Kawai M."/>
            <person name="Futagami T."/>
            <person name="Toyoda A."/>
            <person name="Takaki Y."/>
            <person name="Nishi S."/>
            <person name="Hori S."/>
            <person name="Arai W."/>
            <person name="Tsubouchi T."/>
            <person name="Morono Y."/>
            <person name="Uchiyama I."/>
            <person name="Ito T."/>
            <person name="Fujiyama A."/>
            <person name="Inagaki F."/>
            <person name="Takami H."/>
        </authorList>
    </citation>
    <scope>NUCLEOTIDE SEQUENCE</scope>
    <source>
        <strain evidence="1">Expedition CK06-06</strain>
    </source>
</reference>
<evidence type="ECO:0000313" key="1">
    <source>
        <dbReference type="EMBL" id="GAI73449.1"/>
    </source>
</evidence>
<dbReference type="Gene3D" id="3.40.50.800">
    <property type="entry name" value="Anticodon-binding domain"/>
    <property type="match status" value="1"/>
</dbReference>
<name>X1T073_9ZZZZ</name>
<proteinExistence type="predicted"/>
<dbReference type="InterPro" id="IPR036621">
    <property type="entry name" value="Anticodon-bd_dom_sf"/>
</dbReference>
<dbReference type="SUPFAM" id="SSF52954">
    <property type="entry name" value="Class II aaRS ABD-related"/>
    <property type="match status" value="1"/>
</dbReference>
<gene>
    <name evidence="1" type="ORF">S12H4_22050</name>
</gene>
<feature type="non-terminal residue" evidence="1">
    <location>
        <position position="1"/>
    </location>
</feature>
<accession>X1T073</accession>
<dbReference type="EMBL" id="BARW01011434">
    <property type="protein sequence ID" value="GAI73449.1"/>
    <property type="molecule type" value="Genomic_DNA"/>
</dbReference>
<comment type="caution">
    <text evidence="1">The sequence shown here is derived from an EMBL/GenBank/DDBJ whole genome shotgun (WGS) entry which is preliminary data.</text>
</comment>
<organism evidence="1">
    <name type="scientific">marine sediment metagenome</name>
    <dbReference type="NCBI Taxonomy" id="412755"/>
    <lineage>
        <taxon>unclassified sequences</taxon>
        <taxon>metagenomes</taxon>
        <taxon>ecological metagenomes</taxon>
    </lineage>
</organism>
<dbReference type="AlphaFoldDB" id="X1T073"/>
<sequence>LGELGRKRSLKLFEELRNKGLKTAEALSKNSIKSQLKVADKLGVEIAFFLFLKSCFSSR</sequence>
<protein>
    <submittedName>
        <fullName evidence="1">Uncharacterized protein</fullName>
    </submittedName>
</protein>